<dbReference type="KEGG" id="sbh:SBI_02431"/>
<organism evidence="2 3">
    <name type="scientific">Streptomyces bingchenggensis (strain BCW-1)</name>
    <dbReference type="NCBI Taxonomy" id="749414"/>
    <lineage>
        <taxon>Bacteria</taxon>
        <taxon>Bacillati</taxon>
        <taxon>Actinomycetota</taxon>
        <taxon>Actinomycetes</taxon>
        <taxon>Kitasatosporales</taxon>
        <taxon>Streptomycetaceae</taxon>
        <taxon>Streptomyces</taxon>
    </lineage>
</organism>
<evidence type="ECO:0000313" key="3">
    <source>
        <dbReference type="Proteomes" id="UP000000377"/>
    </source>
</evidence>
<dbReference type="AlphaFoldDB" id="D7BX07"/>
<sequence length="109" mass="11955">MPSATGRGWSSRASARTSPWSSRAGCSPPRLSVPGARLYAATNPDSPQHWLKTGYVDRAAELNLRAWHFKLSDNPSLSPEYVADLAAEYVGLWRRRMIDGAWVVAEGAI</sequence>
<dbReference type="HOGENOM" id="CLU_2182388_0_0_11"/>
<name>D7BX07_STRBB</name>
<dbReference type="Proteomes" id="UP000000377">
    <property type="component" value="Chromosome"/>
</dbReference>
<dbReference type="PATRIC" id="fig|749414.3.peg.2518"/>
<feature type="compositionally biased region" description="Polar residues" evidence="1">
    <location>
        <begin position="11"/>
        <end position="21"/>
    </location>
</feature>
<gene>
    <name evidence="2" type="ordered locus">SBI_02431</name>
</gene>
<dbReference type="STRING" id="749414.SBI_02431"/>
<accession>D7BX07</accession>
<proteinExistence type="predicted"/>
<evidence type="ECO:0000313" key="2">
    <source>
        <dbReference type="EMBL" id="ADI05552.1"/>
    </source>
</evidence>
<dbReference type="eggNOG" id="COG1783">
    <property type="taxonomic scope" value="Bacteria"/>
</dbReference>
<keyword evidence="3" id="KW-1185">Reference proteome</keyword>
<dbReference type="EMBL" id="CP002047">
    <property type="protein sequence ID" value="ADI05552.1"/>
    <property type="molecule type" value="Genomic_DNA"/>
</dbReference>
<protein>
    <submittedName>
        <fullName evidence="2">Putative phage terminase</fullName>
    </submittedName>
</protein>
<evidence type="ECO:0000256" key="1">
    <source>
        <dbReference type="SAM" id="MobiDB-lite"/>
    </source>
</evidence>
<reference evidence="2 3" key="1">
    <citation type="journal article" date="2010" name="J. Bacteriol.">
        <title>Genome sequence of the milbemycin-producing bacterium Streptomyces bingchenggensis.</title>
        <authorList>
            <person name="Wang X.J."/>
            <person name="Yan Y.J."/>
            <person name="Zhang B."/>
            <person name="An J."/>
            <person name="Wang J.J."/>
            <person name="Tian J."/>
            <person name="Jiang L."/>
            <person name="Chen Y.H."/>
            <person name="Huang S.X."/>
            <person name="Yin M."/>
            <person name="Zhang J."/>
            <person name="Gao A.L."/>
            <person name="Liu C.X."/>
            <person name="Zhu Z.X."/>
            <person name="Xiang W.S."/>
        </authorList>
    </citation>
    <scope>NUCLEOTIDE SEQUENCE [LARGE SCALE GENOMIC DNA]</scope>
    <source>
        <strain evidence="2 3">BCW-1</strain>
    </source>
</reference>
<feature type="region of interest" description="Disordered" evidence="1">
    <location>
        <begin position="1"/>
        <end position="31"/>
    </location>
</feature>
<dbReference type="InterPro" id="IPR027417">
    <property type="entry name" value="P-loop_NTPase"/>
</dbReference>
<dbReference type="Gene3D" id="3.40.50.300">
    <property type="entry name" value="P-loop containing nucleotide triphosphate hydrolases"/>
    <property type="match status" value="1"/>
</dbReference>
<dbReference type="RefSeq" id="WP_014175029.1">
    <property type="nucleotide sequence ID" value="NC_016582.1"/>
</dbReference>